<dbReference type="PANTHER" id="PTHR44835">
    <property type="entry name" value="UDP-N-ACETYLGLUCOSAMINE--PEPTIDE N-ACETYLGLUCOSAMINYLTRANSFERASE SPINDLY-RELATED"/>
    <property type="match status" value="1"/>
</dbReference>
<protein>
    <recommendedName>
        <fullName evidence="3">protein O-GlcNAc transferase</fullName>
        <ecNumber evidence="3">2.4.1.255</ecNumber>
    </recommendedName>
</protein>
<dbReference type="STRING" id="1522312.GCA_900177895_00180"/>
<comment type="pathway">
    <text evidence="1">Protein modification; protein glycosylation.</text>
</comment>
<evidence type="ECO:0000313" key="12">
    <source>
        <dbReference type="Proteomes" id="UP000215450"/>
    </source>
</evidence>
<evidence type="ECO:0000256" key="8">
    <source>
        <dbReference type="PROSITE-ProRule" id="PRU00339"/>
    </source>
</evidence>
<evidence type="ECO:0000256" key="7">
    <source>
        <dbReference type="ARBA" id="ARBA00022803"/>
    </source>
</evidence>
<dbReference type="EC" id="2.4.1.255" evidence="3"/>
<keyword evidence="4" id="KW-0328">Glycosyltransferase</keyword>
<evidence type="ECO:0000259" key="9">
    <source>
        <dbReference type="Pfam" id="PF13844"/>
    </source>
</evidence>
<evidence type="ECO:0000256" key="2">
    <source>
        <dbReference type="ARBA" id="ARBA00005386"/>
    </source>
</evidence>
<feature type="repeat" description="TPR" evidence="8">
    <location>
        <begin position="82"/>
        <end position="115"/>
    </location>
</feature>
<evidence type="ECO:0000256" key="4">
    <source>
        <dbReference type="ARBA" id="ARBA00022676"/>
    </source>
</evidence>
<evidence type="ECO:0000313" key="11">
    <source>
        <dbReference type="EMBL" id="SNB79484.1"/>
    </source>
</evidence>
<dbReference type="Pfam" id="PF07719">
    <property type="entry name" value="TPR_2"/>
    <property type="match status" value="1"/>
</dbReference>
<dbReference type="GO" id="GO:0097363">
    <property type="term" value="F:protein O-acetylglucosaminyltransferase activity"/>
    <property type="evidence" value="ECO:0007669"/>
    <property type="project" value="UniProtKB-EC"/>
</dbReference>
<evidence type="ECO:0000256" key="3">
    <source>
        <dbReference type="ARBA" id="ARBA00011970"/>
    </source>
</evidence>
<dbReference type="SUPFAM" id="SSF48452">
    <property type="entry name" value="TPR-like"/>
    <property type="match status" value="1"/>
</dbReference>
<evidence type="ECO:0000313" key="10">
    <source>
        <dbReference type="EMBL" id="SMQ12963.1"/>
    </source>
</evidence>
<dbReference type="InterPro" id="IPR029489">
    <property type="entry name" value="OGT/SEC/SPY_C"/>
</dbReference>
<dbReference type="AlphaFoldDB" id="A0A238HGV3"/>
<evidence type="ECO:0000256" key="1">
    <source>
        <dbReference type="ARBA" id="ARBA00004922"/>
    </source>
</evidence>
<sequence>MQPETPSTKKQTIMTTPTYSEIFHLYEQRQFPEVLAACELFLRENPNHSEILNIQAVSFCEQEQYEQGIAAWLAIPQNEHIVGIQSNLGATYIRLKQYDLARKHLLRAIELNPHSAHVLYNMAFLCKETQSNPAETLRYLRTTLKEDPAFVHALENFVFYEYFAEQPDLVAIREAAKQYAAYLTQKTTAWRSLKTVQAVNPNKRLKIGIVSADIHHHPVGHFFASLLESQAANEYDWTAYHNTHHFDDLTERVRQKFTHWHTIDQWTDEQLAQQIQANEIDVLIDLSGYTDRHRLAVFAARVAPVQISWLGYWGTTGLPTMNALIADPYCVPPEEEPFYTEQIWRMPQTRLCMGTPNEGGSVVPLPALKNGYITFGCFQNVLKINESVLKTWAKIAFRLPENHWFFKSSSVAPNSPYLEAFKQKLVQHGFNLNHVHFENVSLREDYFAAYHKIDLVLDTFPYSSGAKTCDALWQGVPTLTLTQSGMLARQGEQLLRAAQLGDWVCRSADEYVKKAIEWASPTRWGQLNAMRLGLREHVKQTPIFDNETFGRDWVDLVRQIWHDACRKNAA</sequence>
<dbReference type="PROSITE" id="PS50005">
    <property type="entry name" value="TPR"/>
    <property type="match status" value="1"/>
</dbReference>
<evidence type="ECO:0000256" key="6">
    <source>
        <dbReference type="ARBA" id="ARBA00022737"/>
    </source>
</evidence>
<evidence type="ECO:0000256" key="5">
    <source>
        <dbReference type="ARBA" id="ARBA00022679"/>
    </source>
</evidence>
<dbReference type="InterPro" id="IPR013105">
    <property type="entry name" value="TPR_2"/>
</dbReference>
<accession>A0A238HGV3</accession>
<keyword evidence="12" id="KW-1185">Reference proteome</keyword>
<keyword evidence="7 8" id="KW-0802">TPR repeat</keyword>
<dbReference type="InterPro" id="IPR051939">
    <property type="entry name" value="Glycosyltr_41/O-GlcNAc_trsf"/>
</dbReference>
<dbReference type="EMBL" id="FXUV02000045">
    <property type="protein sequence ID" value="SNB79484.1"/>
    <property type="molecule type" value="Genomic_DNA"/>
</dbReference>
<feature type="domain" description="O-GlcNAc transferase C-terminal" evidence="9">
    <location>
        <begin position="369"/>
        <end position="550"/>
    </location>
</feature>
<proteinExistence type="inferred from homology"/>
<dbReference type="Gene3D" id="3.40.50.11380">
    <property type="match status" value="1"/>
</dbReference>
<keyword evidence="5" id="KW-0808">Transferase</keyword>
<feature type="domain" description="O-GlcNAc transferase C-terminal" evidence="9">
    <location>
        <begin position="198"/>
        <end position="349"/>
    </location>
</feature>
<dbReference type="PANTHER" id="PTHR44835:SF1">
    <property type="entry name" value="PROTEIN O-GLCNAC TRANSFERASE"/>
    <property type="match status" value="1"/>
</dbReference>
<dbReference type="Gene3D" id="1.25.40.10">
    <property type="entry name" value="Tetratricopeptide repeat domain"/>
    <property type="match status" value="1"/>
</dbReference>
<reference evidence="10" key="1">
    <citation type="submission" date="2017-05" db="EMBL/GenBank/DDBJ databases">
        <authorList>
            <person name="Song R."/>
            <person name="Chenine A.L."/>
            <person name="Ruprecht R.M."/>
        </authorList>
    </citation>
    <scope>NUCLEOTIDE SEQUENCE</scope>
    <source>
        <strain evidence="10">Kingella_eburonensis</strain>
    </source>
</reference>
<dbReference type="Gene3D" id="3.40.50.2000">
    <property type="entry name" value="Glycogen Phosphorylase B"/>
    <property type="match status" value="1"/>
</dbReference>
<organism evidence="10">
    <name type="scientific">Kingella negevensis</name>
    <dbReference type="NCBI Taxonomy" id="1522312"/>
    <lineage>
        <taxon>Bacteria</taxon>
        <taxon>Pseudomonadati</taxon>
        <taxon>Pseudomonadota</taxon>
        <taxon>Betaproteobacteria</taxon>
        <taxon>Neisseriales</taxon>
        <taxon>Neisseriaceae</taxon>
        <taxon>Kingella</taxon>
    </lineage>
</organism>
<name>A0A238HGV3_9NEIS</name>
<reference evidence="11 12" key="2">
    <citation type="submission" date="2017-06" db="EMBL/GenBank/DDBJ databases">
        <authorList>
            <person name="Kim H.J."/>
            <person name="Triplett B.A."/>
        </authorList>
    </citation>
    <scope>NUCLEOTIDE SEQUENCE [LARGE SCALE GENOMIC DNA]</scope>
    <source>
        <strain evidence="11">Kingella_eburonensis</strain>
    </source>
</reference>
<keyword evidence="6" id="KW-0677">Repeat</keyword>
<dbReference type="OrthoDB" id="101857at2"/>
<comment type="similarity">
    <text evidence="2">Belongs to the glycosyltransferase 41 family. O-GlcNAc transferase subfamily.</text>
</comment>
<gene>
    <name evidence="10" type="ORF">KEBURONENSIS_01786</name>
    <name evidence="11" type="ORF">KEBURONENSIS_01791</name>
</gene>
<dbReference type="InterPro" id="IPR011990">
    <property type="entry name" value="TPR-like_helical_dom_sf"/>
</dbReference>
<dbReference type="InterPro" id="IPR019734">
    <property type="entry name" value="TPR_rpt"/>
</dbReference>
<dbReference type="Proteomes" id="UP000215450">
    <property type="component" value="Unassembled WGS sequence"/>
</dbReference>
<dbReference type="EMBL" id="FXUV01000040">
    <property type="protein sequence ID" value="SMQ12963.1"/>
    <property type="molecule type" value="Genomic_DNA"/>
</dbReference>
<dbReference type="Pfam" id="PF13844">
    <property type="entry name" value="Glyco_transf_41"/>
    <property type="match status" value="2"/>
</dbReference>
<dbReference type="SMART" id="SM00028">
    <property type="entry name" value="TPR"/>
    <property type="match status" value="2"/>
</dbReference>